<dbReference type="AlphaFoldDB" id="A0A8B6EI94"/>
<dbReference type="PRINTS" id="PR00723">
    <property type="entry name" value="SUBTILISIN"/>
</dbReference>
<evidence type="ECO:0000256" key="7">
    <source>
        <dbReference type="ARBA" id="ARBA00022837"/>
    </source>
</evidence>
<keyword evidence="4" id="KW-0732">Signal</keyword>
<dbReference type="PROSITE" id="PS51829">
    <property type="entry name" value="P_HOMO_B"/>
    <property type="match status" value="1"/>
</dbReference>
<dbReference type="Pfam" id="PF00082">
    <property type="entry name" value="Peptidase_S8"/>
    <property type="match status" value="1"/>
</dbReference>
<evidence type="ECO:0000313" key="10">
    <source>
        <dbReference type="EMBL" id="VDI35325.1"/>
    </source>
</evidence>
<evidence type="ECO:0000256" key="6">
    <source>
        <dbReference type="ARBA" id="ARBA00022825"/>
    </source>
</evidence>
<comment type="caution">
    <text evidence="8">Lacks conserved residue(s) required for the propagation of feature annotation.</text>
</comment>
<keyword evidence="2" id="KW-0645">Protease</keyword>
<name>A0A8B6EI94_MYTGA</name>
<dbReference type="Gene3D" id="3.40.50.200">
    <property type="entry name" value="Peptidase S8/S53 domain"/>
    <property type="match status" value="1"/>
</dbReference>
<keyword evidence="3" id="KW-0165">Cleavage on pair of basic residues</keyword>
<dbReference type="PANTHER" id="PTHR42884:SF14">
    <property type="entry name" value="NEUROENDOCRINE CONVERTASE 1"/>
    <property type="match status" value="1"/>
</dbReference>
<accession>A0A8B6EI94</accession>
<organism evidence="10 11">
    <name type="scientific">Mytilus galloprovincialis</name>
    <name type="common">Mediterranean mussel</name>
    <dbReference type="NCBI Taxonomy" id="29158"/>
    <lineage>
        <taxon>Eukaryota</taxon>
        <taxon>Metazoa</taxon>
        <taxon>Spiralia</taxon>
        <taxon>Lophotrochozoa</taxon>
        <taxon>Mollusca</taxon>
        <taxon>Bivalvia</taxon>
        <taxon>Autobranchia</taxon>
        <taxon>Pteriomorphia</taxon>
        <taxon>Mytilida</taxon>
        <taxon>Mytiloidea</taxon>
        <taxon>Mytilidae</taxon>
        <taxon>Mytilinae</taxon>
        <taxon>Mytilus</taxon>
    </lineage>
</organism>
<dbReference type="GO" id="GO:0004252">
    <property type="term" value="F:serine-type endopeptidase activity"/>
    <property type="evidence" value="ECO:0007669"/>
    <property type="project" value="InterPro"/>
</dbReference>
<reference evidence="10" key="1">
    <citation type="submission" date="2018-11" db="EMBL/GenBank/DDBJ databases">
        <authorList>
            <person name="Alioto T."/>
            <person name="Alioto T."/>
        </authorList>
    </citation>
    <scope>NUCLEOTIDE SEQUENCE</scope>
</reference>
<comment type="similarity">
    <text evidence="1">Belongs to the peptidase S8 family. Furin subfamily.</text>
</comment>
<dbReference type="GO" id="GO:0016485">
    <property type="term" value="P:protein processing"/>
    <property type="evidence" value="ECO:0007669"/>
    <property type="project" value="TreeGrafter"/>
</dbReference>
<dbReference type="InterPro" id="IPR000209">
    <property type="entry name" value="Peptidase_S8/S53_dom"/>
</dbReference>
<evidence type="ECO:0000256" key="2">
    <source>
        <dbReference type="ARBA" id="ARBA00022670"/>
    </source>
</evidence>
<dbReference type="PROSITE" id="PS51892">
    <property type="entry name" value="SUBTILASE"/>
    <property type="match status" value="1"/>
</dbReference>
<feature type="domain" description="P/Homo B" evidence="9">
    <location>
        <begin position="422"/>
        <end position="567"/>
    </location>
</feature>
<dbReference type="PANTHER" id="PTHR42884">
    <property type="entry name" value="PROPROTEIN CONVERTASE SUBTILISIN/KEXIN-RELATED"/>
    <property type="match status" value="1"/>
</dbReference>
<keyword evidence="5" id="KW-0378">Hydrolase</keyword>
<dbReference type="InterPro" id="IPR015500">
    <property type="entry name" value="Peptidase_S8_subtilisin-rel"/>
</dbReference>
<evidence type="ECO:0000256" key="1">
    <source>
        <dbReference type="ARBA" id="ARBA00005325"/>
    </source>
</evidence>
<dbReference type="SUPFAM" id="SSF52743">
    <property type="entry name" value="Subtilisin-like"/>
    <property type="match status" value="1"/>
</dbReference>
<dbReference type="GO" id="GO:0000139">
    <property type="term" value="C:Golgi membrane"/>
    <property type="evidence" value="ECO:0007669"/>
    <property type="project" value="TreeGrafter"/>
</dbReference>
<dbReference type="InterPro" id="IPR036852">
    <property type="entry name" value="Peptidase_S8/S53_dom_sf"/>
</dbReference>
<dbReference type="Pfam" id="PF01483">
    <property type="entry name" value="P_proprotein"/>
    <property type="match status" value="1"/>
</dbReference>
<dbReference type="InterPro" id="IPR034182">
    <property type="entry name" value="Kexin/furin"/>
</dbReference>
<evidence type="ECO:0000256" key="8">
    <source>
        <dbReference type="PROSITE-ProRule" id="PRU01240"/>
    </source>
</evidence>
<gene>
    <name evidence="10" type="ORF">MGAL_10B039500</name>
</gene>
<dbReference type="SUPFAM" id="SSF49785">
    <property type="entry name" value="Galactose-binding domain-like"/>
    <property type="match status" value="1"/>
</dbReference>
<sequence length="581" mass="64812">MTSDKIRIALFPGATFSDLMEILQKHLHFLFLREVNIGPYLYYLLKINIATRDLIYVYNQWFDEDLVSLRQEPKVTAVEVEFEYLMDDNMYDSEVLQLWNLNGSITPSQNIPITWKRKSFTGKDKTIAFVELEYMQTNHRDLVNQVVQDNTINWDYSNNSPYPTSPSPYEHGTHVAGVAIAQGGNDFCLVGVAPDATGIATFIIPAISIGRKATDSDCASAQTHQLGKVDIYNGSWGPKKFTAKFMHVPVCEFAMSEGGIKGRDGKGSIYVMSAGNDGPRFNTNTFSLRNSIYAIVVSAVNARNEPPSYASVGSSIMVVAYAGDDNLKVNLLNPISECSKMDSGTSIAAPTVSGVIALVLEARPDLSWRDVQHLIVCTANTNLKGTLVEWQRNGAGFLTHPRLGFGLIDAYTMVSLAEQWMLVPKLLSCSQSKRSEVTITGRFRSDSIFIGCNSQPACQDCGCQIRYLENIKVKVTLSWNGARWFNAAYRGQVELYLISPRGTKSYILTNRPADRLQPETFTWEFKSVQSWGENPCGTFLLSFGTRSNDVTVRLESWHLTLYGTMDPPPSLQACREAKQRF</sequence>
<dbReference type="EMBL" id="UYJE01005229">
    <property type="protein sequence ID" value="VDI35325.1"/>
    <property type="molecule type" value="Genomic_DNA"/>
</dbReference>
<evidence type="ECO:0000256" key="4">
    <source>
        <dbReference type="ARBA" id="ARBA00022729"/>
    </source>
</evidence>
<dbReference type="Gene3D" id="2.60.120.260">
    <property type="entry name" value="Galactose-binding domain-like"/>
    <property type="match status" value="1"/>
</dbReference>
<dbReference type="CDD" id="cd04059">
    <property type="entry name" value="Peptidases_S8_Protein_convertases_Kexins_Furin-like"/>
    <property type="match status" value="1"/>
</dbReference>
<dbReference type="Proteomes" id="UP000596742">
    <property type="component" value="Unassembled WGS sequence"/>
</dbReference>
<dbReference type="OrthoDB" id="300641at2759"/>
<dbReference type="InterPro" id="IPR023828">
    <property type="entry name" value="Peptidase_S8_Ser-AS"/>
</dbReference>
<evidence type="ECO:0000313" key="11">
    <source>
        <dbReference type="Proteomes" id="UP000596742"/>
    </source>
</evidence>
<dbReference type="GO" id="GO:0005802">
    <property type="term" value="C:trans-Golgi network"/>
    <property type="evidence" value="ECO:0007669"/>
    <property type="project" value="TreeGrafter"/>
</dbReference>
<dbReference type="InterPro" id="IPR002884">
    <property type="entry name" value="P_dom"/>
</dbReference>
<proteinExistence type="inferred from homology"/>
<dbReference type="InterPro" id="IPR008979">
    <property type="entry name" value="Galactose-bd-like_sf"/>
</dbReference>
<evidence type="ECO:0000259" key="9">
    <source>
        <dbReference type="PROSITE" id="PS51829"/>
    </source>
</evidence>
<protein>
    <recommendedName>
        <fullName evidence="9">P/Homo B domain-containing protein</fullName>
    </recommendedName>
</protein>
<keyword evidence="11" id="KW-1185">Reference proteome</keyword>
<evidence type="ECO:0000256" key="5">
    <source>
        <dbReference type="ARBA" id="ARBA00022801"/>
    </source>
</evidence>
<dbReference type="PROSITE" id="PS00138">
    <property type="entry name" value="SUBTILASE_SER"/>
    <property type="match status" value="1"/>
</dbReference>
<keyword evidence="6" id="KW-0720">Serine protease</keyword>
<keyword evidence="7" id="KW-0106">Calcium</keyword>
<evidence type="ECO:0000256" key="3">
    <source>
        <dbReference type="ARBA" id="ARBA00022685"/>
    </source>
</evidence>
<comment type="caution">
    <text evidence="10">The sequence shown here is derived from an EMBL/GenBank/DDBJ whole genome shotgun (WGS) entry which is preliminary data.</text>
</comment>